<dbReference type="InterPro" id="IPR051551">
    <property type="entry name" value="Autotransporter_adhesion"/>
</dbReference>
<feature type="compositionally biased region" description="Pro residues" evidence="1">
    <location>
        <begin position="537"/>
        <end position="560"/>
    </location>
</feature>
<dbReference type="InterPro" id="IPR005546">
    <property type="entry name" value="Autotransporte_beta"/>
</dbReference>
<comment type="caution">
    <text evidence="4">The sequence shown here is derived from an EMBL/GenBank/DDBJ whole genome shotgun (WGS) entry which is preliminary data.</text>
</comment>
<dbReference type="Pfam" id="PF03797">
    <property type="entry name" value="Autotransporter"/>
    <property type="match status" value="1"/>
</dbReference>
<dbReference type="InterPro" id="IPR036709">
    <property type="entry name" value="Autotransporte_beta_dom_sf"/>
</dbReference>
<feature type="region of interest" description="Disordered" evidence="1">
    <location>
        <begin position="534"/>
        <end position="560"/>
    </location>
</feature>
<dbReference type="EMBL" id="CAJZAG010000004">
    <property type="protein sequence ID" value="CAG9171763.1"/>
    <property type="molecule type" value="Genomic_DNA"/>
</dbReference>
<dbReference type="SUPFAM" id="SSF51126">
    <property type="entry name" value="Pectin lyase-like"/>
    <property type="match status" value="1"/>
</dbReference>
<dbReference type="InterPro" id="IPR043990">
    <property type="entry name" value="AC_1"/>
</dbReference>
<proteinExistence type="predicted"/>
<dbReference type="InterPro" id="IPR012332">
    <property type="entry name" value="Autotransporter_pectin_lyase_C"/>
</dbReference>
<dbReference type="PROSITE" id="PS51208">
    <property type="entry name" value="AUTOTRANSPORTER"/>
    <property type="match status" value="1"/>
</dbReference>
<evidence type="ECO:0000256" key="2">
    <source>
        <dbReference type="SAM" id="SignalP"/>
    </source>
</evidence>
<reference evidence="4 5" key="1">
    <citation type="submission" date="2021-08" db="EMBL/GenBank/DDBJ databases">
        <authorList>
            <person name="Peeters C."/>
        </authorList>
    </citation>
    <scope>NUCLEOTIDE SEQUENCE [LARGE SCALE GENOMIC DNA]</scope>
    <source>
        <strain evidence="4 5">LMG 32289</strain>
    </source>
</reference>
<feature type="signal peptide" evidence="2">
    <location>
        <begin position="1"/>
        <end position="26"/>
    </location>
</feature>
<dbReference type="PANTHER" id="PTHR35037">
    <property type="entry name" value="C-TERMINAL REGION OF AIDA-LIKE PROTEIN"/>
    <property type="match status" value="1"/>
</dbReference>
<organism evidence="4 5">
    <name type="scientific">Cupriavidus pampae</name>
    <dbReference type="NCBI Taxonomy" id="659251"/>
    <lineage>
        <taxon>Bacteria</taxon>
        <taxon>Pseudomonadati</taxon>
        <taxon>Pseudomonadota</taxon>
        <taxon>Betaproteobacteria</taxon>
        <taxon>Burkholderiales</taxon>
        <taxon>Burkholderiaceae</taxon>
        <taxon>Cupriavidus</taxon>
    </lineage>
</organism>
<dbReference type="InterPro" id="IPR011050">
    <property type="entry name" value="Pectin_lyase_fold/virulence"/>
</dbReference>
<dbReference type="Gene3D" id="2.160.20.20">
    <property type="match status" value="1"/>
</dbReference>
<evidence type="ECO:0000256" key="1">
    <source>
        <dbReference type="SAM" id="MobiDB-lite"/>
    </source>
</evidence>
<feature type="chain" id="PRO_5047474614" description="Autotransporter domain-containing protein" evidence="2">
    <location>
        <begin position="27"/>
        <end position="889"/>
    </location>
</feature>
<sequence length="889" mass="90350">MASTTTKIIHRLCRGALLALSMPATIGEAATIAVTDGSTQTVNGGTFEGTLTDPALLAANPGSTLVADAISAGSLGAITGVANANGVIRLANSTVQGNGAYVLQAINQGRVEAVNVSVNALAPNGGGVYADNGAFASVSGDIKTNGGYGLISATSSVILSSANILTRGDQAFGAYATGANSRIQLLGGTITTFGFRSHGVLATGPGDRVDGTATIQTNGLTAIGALAEFSGTVSLVNSHIETSGTQGNGVMAVGAGGTLTLADSAVVTSGNGADGAVVLSSGALSILRSSLRATGPDAAALRLLNGGVAELHDTTLESTQGSSIVADGGTATVSLYRSVATTNNGTWLEVRSLDPAAPTVANVVIDSSTLQGAARTDSAGTANVTLRNAQWTMTGDSVVTSLTNDASTIQFAPTPGGFRTLQTTSYIGNNGVLAMNTYMGADGSPSDRLLILGGSATGSSLLRIANAGGPGSVTAGDGILVIATANGGTTAPGAFALGAAAVGGPYEYTLQRGSIDGTAPDNWYLRSSLSCTGANAPTPPCPPPPAPPTPPTPPTPPLPHYRPEVSLYAAIPAAALQFGRTLIDSFHERAGEQTMLAGRTDLAPRAGPTGAWGRLIGMRGSRDGAPGGIYSNGPSYDYSFTGGQIGMDLWRRASATGHQDTAGAYAAIGRASVDVSHFDRSAAGNDQLDGYTLGGYWTHYGPGGWYADGVLQYTWYDVHANGNRGLPEMSTSGFAVATAAEAGYPLRVATDWVIEPQTQMVYQWVNLHDATDAGGRIGFSDAQSLAGRLGVRLARTWTRGSATVPREVTAWARVSAWHEFLGDPKTSFSSALGSIPFRADTAGSWGEVKLGITGEVARNAFVFASVGYQRGFDGTREAWDGKIGVRVNW</sequence>
<dbReference type="SUPFAM" id="SSF103515">
    <property type="entry name" value="Autotransporter"/>
    <property type="match status" value="1"/>
</dbReference>
<evidence type="ECO:0000313" key="5">
    <source>
        <dbReference type="Proteomes" id="UP000706525"/>
    </source>
</evidence>
<dbReference type="NCBIfam" id="TIGR01414">
    <property type="entry name" value="autotrans_barl"/>
    <property type="match status" value="1"/>
</dbReference>
<protein>
    <recommendedName>
        <fullName evidence="3">Autotransporter domain-containing protein</fullName>
    </recommendedName>
</protein>
<dbReference type="Gene3D" id="2.40.128.130">
    <property type="entry name" value="Autotransporter beta-domain"/>
    <property type="match status" value="1"/>
</dbReference>
<name>A0ABN7YE82_9BURK</name>
<dbReference type="Proteomes" id="UP000706525">
    <property type="component" value="Unassembled WGS sequence"/>
</dbReference>
<feature type="domain" description="Autotransporter" evidence="3">
    <location>
        <begin position="604"/>
        <end position="889"/>
    </location>
</feature>
<dbReference type="Pfam" id="PF18883">
    <property type="entry name" value="AC_1"/>
    <property type="match status" value="1"/>
</dbReference>
<dbReference type="CDD" id="cd01344">
    <property type="entry name" value="PL2_Passenger_AT"/>
    <property type="match status" value="1"/>
</dbReference>
<evidence type="ECO:0000313" key="4">
    <source>
        <dbReference type="EMBL" id="CAG9171763.1"/>
    </source>
</evidence>
<evidence type="ECO:0000259" key="3">
    <source>
        <dbReference type="PROSITE" id="PS51208"/>
    </source>
</evidence>
<dbReference type="InterPro" id="IPR006315">
    <property type="entry name" value="OM_autotransptr_brl_dom"/>
</dbReference>
<dbReference type="PANTHER" id="PTHR35037:SF3">
    <property type="entry name" value="C-TERMINAL REGION OF AIDA-LIKE PROTEIN"/>
    <property type="match status" value="1"/>
</dbReference>
<gene>
    <name evidence="4" type="ORF">LMG32289_02476</name>
</gene>
<dbReference type="SMART" id="SM00869">
    <property type="entry name" value="Autotransporter"/>
    <property type="match status" value="1"/>
</dbReference>
<keyword evidence="2" id="KW-0732">Signal</keyword>
<accession>A0ABN7YE82</accession>
<keyword evidence="5" id="KW-1185">Reference proteome</keyword>